<sequence length="107" mass="11761">MTDALPGVPASTAVRLIPVFEAKPGFEAELARLLSDLQTASRLDDGCLEYSVFNDAEAPCTFLLYEKWTSSTALDVHNEQQHVKDFLVSAEQVMARDLSVYRPSPAS</sequence>
<dbReference type="EMBL" id="BAAAQB010000013">
    <property type="protein sequence ID" value="GAA2130669.1"/>
    <property type="molecule type" value="Genomic_DNA"/>
</dbReference>
<evidence type="ECO:0000259" key="1">
    <source>
        <dbReference type="PROSITE" id="PS51725"/>
    </source>
</evidence>
<gene>
    <name evidence="2" type="ORF">GCM10009825_11800</name>
</gene>
<dbReference type="PANTHER" id="PTHR33336:SF3">
    <property type="entry name" value="ABM DOMAIN-CONTAINING PROTEIN"/>
    <property type="match status" value="1"/>
</dbReference>
<reference evidence="2 3" key="1">
    <citation type="journal article" date="2019" name="Int. J. Syst. Evol. Microbiol.">
        <title>The Global Catalogue of Microorganisms (GCM) 10K type strain sequencing project: providing services to taxonomists for standard genome sequencing and annotation.</title>
        <authorList>
            <consortium name="The Broad Institute Genomics Platform"/>
            <consortium name="The Broad Institute Genome Sequencing Center for Infectious Disease"/>
            <person name="Wu L."/>
            <person name="Ma J."/>
        </authorList>
    </citation>
    <scope>NUCLEOTIDE SEQUENCE [LARGE SCALE GENOMIC DNA]</scope>
    <source>
        <strain evidence="2 3">JCM 15921</strain>
    </source>
</reference>
<dbReference type="RefSeq" id="WP_344363204.1">
    <property type="nucleotide sequence ID" value="NZ_BAAAQB010000013.1"/>
</dbReference>
<name>A0ABN2YPV2_9MICC</name>
<organism evidence="2 3">
    <name type="scientific">Arthrobacter humicola</name>
    <dbReference type="NCBI Taxonomy" id="409291"/>
    <lineage>
        <taxon>Bacteria</taxon>
        <taxon>Bacillati</taxon>
        <taxon>Actinomycetota</taxon>
        <taxon>Actinomycetes</taxon>
        <taxon>Micrococcales</taxon>
        <taxon>Micrococcaceae</taxon>
        <taxon>Arthrobacter</taxon>
    </lineage>
</organism>
<accession>A0ABN2YPV2</accession>
<dbReference type="InterPro" id="IPR011008">
    <property type="entry name" value="Dimeric_a/b-barrel"/>
</dbReference>
<evidence type="ECO:0000313" key="2">
    <source>
        <dbReference type="EMBL" id="GAA2130669.1"/>
    </source>
</evidence>
<dbReference type="Proteomes" id="UP001500102">
    <property type="component" value="Unassembled WGS sequence"/>
</dbReference>
<dbReference type="InterPro" id="IPR007138">
    <property type="entry name" value="ABM_dom"/>
</dbReference>
<dbReference type="Gene3D" id="3.30.70.100">
    <property type="match status" value="1"/>
</dbReference>
<proteinExistence type="predicted"/>
<keyword evidence="3" id="KW-1185">Reference proteome</keyword>
<dbReference type="PANTHER" id="PTHR33336">
    <property type="entry name" value="QUINOL MONOOXYGENASE YGIN-RELATED"/>
    <property type="match status" value="1"/>
</dbReference>
<protein>
    <recommendedName>
        <fullName evidence="1">ABM domain-containing protein</fullName>
    </recommendedName>
</protein>
<dbReference type="Pfam" id="PF03992">
    <property type="entry name" value="ABM"/>
    <property type="match status" value="1"/>
</dbReference>
<feature type="domain" description="ABM" evidence="1">
    <location>
        <begin position="14"/>
        <end position="102"/>
    </location>
</feature>
<evidence type="ECO:0000313" key="3">
    <source>
        <dbReference type="Proteomes" id="UP001500102"/>
    </source>
</evidence>
<dbReference type="SUPFAM" id="SSF54909">
    <property type="entry name" value="Dimeric alpha+beta barrel"/>
    <property type="match status" value="1"/>
</dbReference>
<comment type="caution">
    <text evidence="2">The sequence shown here is derived from an EMBL/GenBank/DDBJ whole genome shotgun (WGS) entry which is preliminary data.</text>
</comment>
<dbReference type="InterPro" id="IPR050744">
    <property type="entry name" value="AI-2_Isomerase_LsrG"/>
</dbReference>
<dbReference type="PROSITE" id="PS51725">
    <property type="entry name" value="ABM"/>
    <property type="match status" value="1"/>
</dbReference>